<feature type="compositionally biased region" description="Low complexity" evidence="1">
    <location>
        <begin position="457"/>
        <end position="473"/>
    </location>
</feature>
<keyword evidence="3" id="KW-1185">Reference proteome</keyword>
<feature type="region of interest" description="Disordered" evidence="1">
    <location>
        <begin position="309"/>
        <end position="401"/>
    </location>
</feature>
<feature type="compositionally biased region" description="Basic residues" evidence="1">
    <location>
        <begin position="1"/>
        <end position="10"/>
    </location>
</feature>
<organism evidence="2 3">
    <name type="scientific">Tetrapyrgos nigripes</name>
    <dbReference type="NCBI Taxonomy" id="182062"/>
    <lineage>
        <taxon>Eukaryota</taxon>
        <taxon>Fungi</taxon>
        <taxon>Dikarya</taxon>
        <taxon>Basidiomycota</taxon>
        <taxon>Agaricomycotina</taxon>
        <taxon>Agaricomycetes</taxon>
        <taxon>Agaricomycetidae</taxon>
        <taxon>Agaricales</taxon>
        <taxon>Marasmiineae</taxon>
        <taxon>Marasmiaceae</taxon>
        <taxon>Tetrapyrgos</taxon>
    </lineage>
</organism>
<feature type="region of interest" description="Disordered" evidence="1">
    <location>
        <begin position="136"/>
        <end position="164"/>
    </location>
</feature>
<sequence>MPLLGKRTRNQRPPVLPLGPPTSSPVRSSSIPPSSPPKTPIRKRAHSAAHGKGNENEHGDGNVSGNGLDLPAALLQNHDASPEIDAIVITSLSILPFCCHEDLCSMSKSQLVSVAERLNERLPRAMRIEVGEGYSRSNAEANVGPSTSPNASTERNDERERGSKRWIRKEIERIVDIKTTDSVSGATGSQAQALGPPFALALPLGRIPPSVSEPPLPLSLPLLASTLPPAAPKANRMRRESEVNANAHVQTLLQTEPRTPGTPRRHLHTPGCEAKTPRTPRTPIGASVGTSAATPVRCDFISSFGTCTFTPSQLGTPKLERLDEVDEGRGGSSDSDETRYSQSGDDDDEDEEDRPTKKRRISSVRAEAPWPTDQRPKPQLQRQRQRHPLAESMTRSNSSTLGLITSTSIATSIFSQDPDVHSCKPDSIFDPNSDSEDDEDEVERLVRSSPTPTSVPAQASKSLSTSTSISNATPPSRIPVFKKPKLSHVHIGQSTRTRFTRSKTVSVFGSNTMSNAMPGPSRRTARTSSFTGPSIARDYDEDM</sequence>
<feature type="region of interest" description="Disordered" evidence="1">
    <location>
        <begin position="1"/>
        <end position="65"/>
    </location>
</feature>
<feature type="region of interest" description="Disordered" evidence="1">
    <location>
        <begin position="256"/>
        <end position="288"/>
    </location>
</feature>
<evidence type="ECO:0000256" key="1">
    <source>
        <dbReference type="SAM" id="MobiDB-lite"/>
    </source>
</evidence>
<dbReference type="AlphaFoldDB" id="A0A8H5LU05"/>
<proteinExistence type="predicted"/>
<name>A0A8H5LU05_9AGAR</name>
<accession>A0A8H5LU05</accession>
<feature type="region of interest" description="Disordered" evidence="1">
    <location>
        <begin position="415"/>
        <end position="543"/>
    </location>
</feature>
<feature type="compositionally biased region" description="Basic residues" evidence="1">
    <location>
        <begin position="40"/>
        <end position="49"/>
    </location>
</feature>
<dbReference type="OrthoDB" id="3061698at2759"/>
<dbReference type="EMBL" id="JAACJM010000013">
    <property type="protein sequence ID" value="KAF5369339.1"/>
    <property type="molecule type" value="Genomic_DNA"/>
</dbReference>
<gene>
    <name evidence="2" type="ORF">D9758_002509</name>
</gene>
<evidence type="ECO:0000313" key="2">
    <source>
        <dbReference type="EMBL" id="KAF5369339.1"/>
    </source>
</evidence>
<feature type="compositionally biased region" description="Polar residues" evidence="1">
    <location>
        <begin position="136"/>
        <end position="153"/>
    </location>
</feature>
<feature type="compositionally biased region" description="Basic and acidic residues" evidence="1">
    <location>
        <begin position="154"/>
        <end position="164"/>
    </location>
</feature>
<comment type="caution">
    <text evidence="2">The sequence shown here is derived from an EMBL/GenBank/DDBJ whole genome shotgun (WGS) entry which is preliminary data.</text>
</comment>
<reference evidence="2 3" key="1">
    <citation type="journal article" date="2020" name="ISME J.">
        <title>Uncovering the hidden diversity of litter-decomposition mechanisms in mushroom-forming fungi.</title>
        <authorList>
            <person name="Floudas D."/>
            <person name="Bentzer J."/>
            <person name="Ahren D."/>
            <person name="Johansson T."/>
            <person name="Persson P."/>
            <person name="Tunlid A."/>
        </authorList>
    </citation>
    <scope>NUCLEOTIDE SEQUENCE [LARGE SCALE GENOMIC DNA]</scope>
    <source>
        <strain evidence="2 3">CBS 291.85</strain>
    </source>
</reference>
<evidence type="ECO:0000313" key="3">
    <source>
        <dbReference type="Proteomes" id="UP000559256"/>
    </source>
</evidence>
<feature type="compositionally biased region" description="Pro residues" evidence="1">
    <location>
        <begin position="14"/>
        <end position="23"/>
    </location>
</feature>
<feature type="compositionally biased region" description="Polar residues" evidence="1">
    <location>
        <begin position="492"/>
        <end position="515"/>
    </location>
</feature>
<dbReference type="Proteomes" id="UP000559256">
    <property type="component" value="Unassembled WGS sequence"/>
</dbReference>
<feature type="compositionally biased region" description="Acidic residues" evidence="1">
    <location>
        <begin position="344"/>
        <end position="353"/>
    </location>
</feature>
<feature type="compositionally biased region" description="Acidic residues" evidence="1">
    <location>
        <begin position="433"/>
        <end position="442"/>
    </location>
</feature>
<protein>
    <submittedName>
        <fullName evidence="2">Uncharacterized protein</fullName>
    </submittedName>
</protein>